<organism evidence="2 3">
    <name type="scientific">Pseudaquabacterium terrae</name>
    <dbReference type="NCBI Taxonomy" id="2732868"/>
    <lineage>
        <taxon>Bacteria</taxon>
        <taxon>Pseudomonadati</taxon>
        <taxon>Pseudomonadota</taxon>
        <taxon>Betaproteobacteria</taxon>
        <taxon>Burkholderiales</taxon>
        <taxon>Sphaerotilaceae</taxon>
        <taxon>Pseudaquabacterium</taxon>
    </lineage>
</organism>
<comment type="caution">
    <text evidence="2">The sequence shown here is derived from an EMBL/GenBank/DDBJ whole genome shotgun (WGS) entry which is preliminary data.</text>
</comment>
<name>A0ABX2ESL0_9BURK</name>
<dbReference type="InterPro" id="IPR012674">
    <property type="entry name" value="Calycin"/>
</dbReference>
<evidence type="ECO:0000313" key="3">
    <source>
        <dbReference type="Proteomes" id="UP000737171"/>
    </source>
</evidence>
<evidence type="ECO:0008006" key="4">
    <source>
        <dbReference type="Google" id="ProtNLM"/>
    </source>
</evidence>
<feature type="signal peptide" evidence="1">
    <location>
        <begin position="1"/>
        <end position="24"/>
    </location>
</feature>
<keyword evidence="1" id="KW-0732">Signal</keyword>
<proteinExistence type="predicted"/>
<protein>
    <recommendedName>
        <fullName evidence="4">DUF1579 domain-containing protein</fullName>
    </recommendedName>
</protein>
<evidence type="ECO:0000313" key="2">
    <source>
        <dbReference type="EMBL" id="NRF71622.1"/>
    </source>
</evidence>
<feature type="chain" id="PRO_5047269143" description="DUF1579 domain-containing protein" evidence="1">
    <location>
        <begin position="25"/>
        <end position="184"/>
    </location>
</feature>
<dbReference type="Gene3D" id="2.40.128.20">
    <property type="match status" value="1"/>
</dbReference>
<dbReference type="Proteomes" id="UP000737171">
    <property type="component" value="Unassembled WGS sequence"/>
</dbReference>
<dbReference type="EMBL" id="JABRWJ010000013">
    <property type="protein sequence ID" value="NRF71622.1"/>
    <property type="molecule type" value="Genomic_DNA"/>
</dbReference>
<reference evidence="2 3" key="1">
    <citation type="submission" date="2020-05" db="EMBL/GenBank/DDBJ databases">
        <title>Aquincola sp. isolate from soil.</title>
        <authorList>
            <person name="Han J."/>
            <person name="Kim D.-U."/>
        </authorList>
    </citation>
    <scope>NUCLEOTIDE SEQUENCE [LARGE SCALE GENOMIC DNA]</scope>
    <source>
        <strain evidence="2 3">S2</strain>
    </source>
</reference>
<keyword evidence="3" id="KW-1185">Reference proteome</keyword>
<gene>
    <name evidence="2" type="ORF">HLB44_32005</name>
</gene>
<evidence type="ECO:0000256" key="1">
    <source>
        <dbReference type="SAM" id="SignalP"/>
    </source>
</evidence>
<dbReference type="RefSeq" id="WP_173133211.1">
    <property type="nucleotide sequence ID" value="NZ_JABRWJ010000013.1"/>
</dbReference>
<sequence>MKLLRLLVLSLACVLAALPLCGQAQDRPADPWRPIQRLLGDWVGTTEGQAGTASVSRRYAQVLRGRFVHETNMSTYPPQERNKAGEVHEHTGMFSHDKARKVLVLRHFHIEGFVNTYRQVSEPGAALLVFESEVFENFNNAWKARETYEFTGDDEFVETFELAPPGKPFQVYSRTQLKRMRPAQ</sequence>
<accession>A0ABX2ESL0</accession>